<accession>A0A2S0UIH0</accession>
<dbReference type="EMBL" id="CP028918">
    <property type="protein sequence ID" value="AWB47609.1"/>
    <property type="molecule type" value="Genomic_DNA"/>
</dbReference>
<organism evidence="2 3">
    <name type="scientific">Paragemmobacter aquarius</name>
    <dbReference type="NCBI Taxonomy" id="2169400"/>
    <lineage>
        <taxon>Bacteria</taxon>
        <taxon>Pseudomonadati</taxon>
        <taxon>Pseudomonadota</taxon>
        <taxon>Alphaproteobacteria</taxon>
        <taxon>Rhodobacterales</taxon>
        <taxon>Paracoccaceae</taxon>
        <taxon>Paragemmobacter</taxon>
    </lineage>
</organism>
<evidence type="ECO:0000313" key="2">
    <source>
        <dbReference type="EMBL" id="AWB47609.1"/>
    </source>
</evidence>
<reference evidence="2 3" key="1">
    <citation type="submission" date="2018-04" db="EMBL/GenBank/DDBJ databases">
        <title>Genome sequencing of Gemmobacter.</title>
        <authorList>
            <person name="Yi H."/>
            <person name="Baek M.-G."/>
        </authorList>
    </citation>
    <scope>NUCLEOTIDE SEQUENCE [LARGE SCALE GENOMIC DNA]</scope>
    <source>
        <strain evidence="2 3">HYN0069</strain>
    </source>
</reference>
<gene>
    <name evidence="2" type="ORF">HYN69_03010</name>
</gene>
<dbReference type="OrthoDB" id="8452166at2"/>
<protein>
    <recommendedName>
        <fullName evidence="1">Helix-turn-helix domain-containing protein</fullName>
    </recommendedName>
</protein>
<sequence>MNKPLPPESFYIPVEQVAARFSVSVDTIWWWCRKGAFPKPYHPGGNAARWKVAEIEAYEATMQAGFVTELELYQSGFFEAALRAA</sequence>
<dbReference type="Pfam" id="PF12728">
    <property type="entry name" value="HTH_17"/>
    <property type="match status" value="1"/>
</dbReference>
<dbReference type="RefSeq" id="WP_108434434.1">
    <property type="nucleotide sequence ID" value="NZ_CP028918.1"/>
</dbReference>
<keyword evidence="3" id="KW-1185">Reference proteome</keyword>
<dbReference type="InterPro" id="IPR041657">
    <property type="entry name" value="HTH_17"/>
</dbReference>
<dbReference type="Proteomes" id="UP000244496">
    <property type="component" value="Chromosome"/>
</dbReference>
<evidence type="ECO:0000313" key="3">
    <source>
        <dbReference type="Proteomes" id="UP000244496"/>
    </source>
</evidence>
<evidence type="ECO:0000259" key="1">
    <source>
        <dbReference type="Pfam" id="PF12728"/>
    </source>
</evidence>
<dbReference type="SUPFAM" id="SSF46955">
    <property type="entry name" value="Putative DNA-binding domain"/>
    <property type="match status" value="1"/>
</dbReference>
<feature type="domain" description="Helix-turn-helix" evidence="1">
    <location>
        <begin position="14"/>
        <end position="58"/>
    </location>
</feature>
<dbReference type="AlphaFoldDB" id="A0A2S0UIH0"/>
<proteinExistence type="predicted"/>
<name>A0A2S0UIH0_9RHOB</name>
<dbReference type="KEGG" id="geh:HYN69_03010"/>
<dbReference type="InterPro" id="IPR009061">
    <property type="entry name" value="DNA-bd_dom_put_sf"/>
</dbReference>
<dbReference type="Gene3D" id="1.10.238.160">
    <property type="match status" value="1"/>
</dbReference>